<comment type="caution">
    <text evidence="1">The sequence shown here is derived from an EMBL/GenBank/DDBJ whole genome shotgun (WGS) entry which is preliminary data.</text>
</comment>
<dbReference type="AlphaFoldDB" id="A0A1R1QEG0"/>
<evidence type="ECO:0000313" key="1">
    <source>
        <dbReference type="EMBL" id="OMI01800.1"/>
    </source>
</evidence>
<organism evidence="1 2">
    <name type="scientific">Bacillus swezeyi</name>
    <dbReference type="NCBI Taxonomy" id="1925020"/>
    <lineage>
        <taxon>Bacteria</taxon>
        <taxon>Bacillati</taxon>
        <taxon>Bacillota</taxon>
        <taxon>Bacilli</taxon>
        <taxon>Bacillales</taxon>
        <taxon>Bacillaceae</taxon>
        <taxon>Bacillus</taxon>
    </lineage>
</organism>
<keyword evidence="2" id="KW-1185">Reference proteome</keyword>
<reference evidence="1 2" key="1">
    <citation type="submission" date="2017-01" db="EMBL/GenBank/DDBJ databases">
        <title>Bacillus phylogenomics.</title>
        <authorList>
            <person name="Dunlap C."/>
        </authorList>
    </citation>
    <scope>NUCLEOTIDE SEQUENCE [LARGE SCALE GENOMIC DNA]</scope>
    <source>
        <strain evidence="1 2">NRRL B-41282</strain>
    </source>
</reference>
<gene>
    <name evidence="1" type="ORF">BW143_16370</name>
</gene>
<dbReference type="Proteomes" id="UP000187367">
    <property type="component" value="Unassembled WGS sequence"/>
</dbReference>
<evidence type="ECO:0000313" key="2">
    <source>
        <dbReference type="Proteomes" id="UP000187367"/>
    </source>
</evidence>
<protein>
    <submittedName>
        <fullName evidence="1">Uncharacterized protein</fullName>
    </submittedName>
</protein>
<accession>A0A1R1QEG0</accession>
<dbReference type="RefSeq" id="WP_076763947.1">
    <property type="nucleotide sequence ID" value="NZ_JARMMK010000008.1"/>
</dbReference>
<accession>A0A1R1RGQ0</accession>
<proteinExistence type="predicted"/>
<sequence>MNKTKQIKHHLEKIEKLEQTLTVFEESDELHIDVLHKIQEEFNEIGDLAFEAYKDLTEQIRNVGNKTINDRIKKLPEAVTNGVREQMNELINELKGEA</sequence>
<dbReference type="OrthoDB" id="2940271at2"/>
<dbReference type="EMBL" id="MTJL01000033">
    <property type="protein sequence ID" value="OMI01800.1"/>
    <property type="molecule type" value="Genomic_DNA"/>
</dbReference>
<name>A0A1R1QEG0_9BACI</name>